<sequence length="224" mass="25306">MPSKGGGYLDDVRTSNDYGKGLSTRNECLSQCQTRLSTTRAHRPPIHEPAMPPHSSTDANGNLSPSPDLPDKNIRPSQNGQRNRMLISDCNISLGFLDPDNIQINSYHTTLLDIPKQIDLYTLDMLNIRDAIMCYFDAIGWSSFANISCNAYYELIYEFYTTFSFNINALRTVEMQDVCFRLLGKDFRMSISDFNISMGFVDPDNIQTDSYHTALLDIPSNFDA</sequence>
<feature type="region of interest" description="Disordered" evidence="1">
    <location>
        <begin position="1"/>
        <end position="80"/>
    </location>
</feature>
<dbReference type="EMBL" id="JAIQCV010000012">
    <property type="protein sequence ID" value="KAH1038789.1"/>
    <property type="molecule type" value="Genomic_DNA"/>
</dbReference>
<comment type="caution">
    <text evidence="2">The sequence shown here is derived from an EMBL/GenBank/DDBJ whole genome shotgun (WGS) entry which is preliminary data.</text>
</comment>
<evidence type="ECO:0000256" key="1">
    <source>
        <dbReference type="SAM" id="MobiDB-lite"/>
    </source>
</evidence>
<organism evidence="2 3">
    <name type="scientific">Gossypium stocksii</name>
    <dbReference type="NCBI Taxonomy" id="47602"/>
    <lineage>
        <taxon>Eukaryota</taxon>
        <taxon>Viridiplantae</taxon>
        <taxon>Streptophyta</taxon>
        <taxon>Embryophyta</taxon>
        <taxon>Tracheophyta</taxon>
        <taxon>Spermatophyta</taxon>
        <taxon>Magnoliopsida</taxon>
        <taxon>eudicotyledons</taxon>
        <taxon>Gunneridae</taxon>
        <taxon>Pentapetalae</taxon>
        <taxon>rosids</taxon>
        <taxon>malvids</taxon>
        <taxon>Malvales</taxon>
        <taxon>Malvaceae</taxon>
        <taxon>Malvoideae</taxon>
        <taxon>Gossypium</taxon>
    </lineage>
</organism>
<evidence type="ECO:0000313" key="2">
    <source>
        <dbReference type="EMBL" id="KAH1038789.1"/>
    </source>
</evidence>
<accession>A0A9D3ZIX1</accession>
<dbReference type="AlphaFoldDB" id="A0A9D3ZIX1"/>
<feature type="compositionally biased region" description="Polar residues" evidence="1">
    <location>
        <begin position="54"/>
        <end position="65"/>
    </location>
</feature>
<name>A0A9D3ZIX1_9ROSI</name>
<dbReference type="Proteomes" id="UP000828251">
    <property type="component" value="Unassembled WGS sequence"/>
</dbReference>
<feature type="compositionally biased region" description="Polar residues" evidence="1">
    <location>
        <begin position="23"/>
        <end position="39"/>
    </location>
</feature>
<keyword evidence="3" id="KW-1185">Reference proteome</keyword>
<proteinExistence type="predicted"/>
<reference evidence="2 3" key="1">
    <citation type="journal article" date="2021" name="Plant Biotechnol. J.">
        <title>Multi-omics assisted identification of the key and species-specific regulatory components of drought-tolerant mechanisms in Gossypium stocksii.</title>
        <authorList>
            <person name="Yu D."/>
            <person name="Ke L."/>
            <person name="Zhang D."/>
            <person name="Wu Y."/>
            <person name="Sun Y."/>
            <person name="Mei J."/>
            <person name="Sun J."/>
            <person name="Sun Y."/>
        </authorList>
    </citation>
    <scope>NUCLEOTIDE SEQUENCE [LARGE SCALE GENOMIC DNA]</scope>
    <source>
        <strain evidence="3">cv. E1</strain>
        <tissue evidence="2">Leaf</tissue>
    </source>
</reference>
<gene>
    <name evidence="2" type="ORF">J1N35_040532</name>
</gene>
<dbReference type="OrthoDB" id="10642139at2759"/>
<protein>
    <submittedName>
        <fullName evidence="2">Uncharacterized protein</fullName>
    </submittedName>
</protein>
<evidence type="ECO:0000313" key="3">
    <source>
        <dbReference type="Proteomes" id="UP000828251"/>
    </source>
</evidence>